<keyword evidence="3" id="KW-1185">Reference proteome</keyword>
<comment type="caution">
    <text evidence="2">The sequence shown here is derived from an EMBL/GenBank/DDBJ whole genome shotgun (WGS) entry which is preliminary data.</text>
</comment>
<reference evidence="3" key="1">
    <citation type="journal article" date="2019" name="Int. J. Syst. Evol. Microbiol.">
        <title>The Global Catalogue of Microorganisms (GCM) 10K type strain sequencing project: providing services to taxonomists for standard genome sequencing and annotation.</title>
        <authorList>
            <consortium name="The Broad Institute Genomics Platform"/>
            <consortium name="The Broad Institute Genome Sequencing Center for Infectious Disease"/>
            <person name="Wu L."/>
            <person name="Ma J."/>
        </authorList>
    </citation>
    <scope>NUCLEOTIDE SEQUENCE [LARGE SCALE GENOMIC DNA]</scope>
    <source>
        <strain evidence="3">JCM 31290</strain>
    </source>
</reference>
<protein>
    <submittedName>
        <fullName evidence="2">Uncharacterized protein</fullName>
    </submittedName>
</protein>
<evidence type="ECO:0000256" key="1">
    <source>
        <dbReference type="SAM" id="MobiDB-lite"/>
    </source>
</evidence>
<sequence length="61" mass="6296">MIQQVAHAEPGGDAAGVRVALAVAYELHAPAGRAPEVAPAAPRTARKAATAKRNRRRSARG</sequence>
<organism evidence="2 3">
    <name type="scientific">Streptomyces venetus</name>
    <dbReference type="NCBI Taxonomy" id="1701086"/>
    <lineage>
        <taxon>Bacteria</taxon>
        <taxon>Bacillati</taxon>
        <taxon>Actinomycetota</taxon>
        <taxon>Actinomycetes</taxon>
        <taxon>Kitasatosporales</taxon>
        <taxon>Streptomycetaceae</taxon>
        <taxon>Streptomyces</taxon>
    </lineage>
</organism>
<proteinExistence type="predicted"/>
<evidence type="ECO:0000313" key="3">
    <source>
        <dbReference type="Proteomes" id="UP001501115"/>
    </source>
</evidence>
<name>A0ABP8G3U7_9ACTN</name>
<dbReference type="Proteomes" id="UP001501115">
    <property type="component" value="Unassembled WGS sequence"/>
</dbReference>
<accession>A0ABP8G3U7</accession>
<gene>
    <name evidence="2" type="ORF">GCM10023086_39630</name>
</gene>
<feature type="compositionally biased region" description="Basic residues" evidence="1">
    <location>
        <begin position="44"/>
        <end position="61"/>
    </location>
</feature>
<dbReference type="EMBL" id="BAABET010000005">
    <property type="protein sequence ID" value="GAA4316880.1"/>
    <property type="molecule type" value="Genomic_DNA"/>
</dbReference>
<dbReference type="RefSeq" id="WP_345662871.1">
    <property type="nucleotide sequence ID" value="NZ_BAABET010000005.1"/>
</dbReference>
<feature type="region of interest" description="Disordered" evidence="1">
    <location>
        <begin position="31"/>
        <end position="61"/>
    </location>
</feature>
<evidence type="ECO:0000313" key="2">
    <source>
        <dbReference type="EMBL" id="GAA4316880.1"/>
    </source>
</evidence>